<evidence type="ECO:0000256" key="1">
    <source>
        <dbReference type="SAM" id="MobiDB-lite"/>
    </source>
</evidence>
<dbReference type="InterPro" id="IPR007922">
    <property type="entry name" value="DciA-like"/>
</dbReference>
<sequence length="184" mass="20164">MAKQPDKTSAKGKADEKKPFRRRSTQRASRVASALVTPALRAKGFAQAEVVTRWAYIVGPELAESTLPVSLRFPRGDRMGATLTVRCESAFAPLLSHKAGRVIEMVNSFFGYQAVAKLEVKQGPLPRQPRKMPYEKRALGEKEASQLRSLVGEGGLSPLQEAVKSLGEYVLSEAREAGQKPDKK</sequence>
<accession>A0ABV8U9F5</accession>
<dbReference type="Proteomes" id="UP001595776">
    <property type="component" value="Unassembled WGS sequence"/>
</dbReference>
<protein>
    <submittedName>
        <fullName evidence="2">DUF721 domain-containing protein</fullName>
    </submittedName>
</protein>
<dbReference type="EMBL" id="JBHSCR010000003">
    <property type="protein sequence ID" value="MFC4347490.1"/>
    <property type="molecule type" value="Genomic_DNA"/>
</dbReference>
<dbReference type="InterPro" id="IPR010593">
    <property type="entry name" value="DUF1159"/>
</dbReference>
<reference evidence="3" key="1">
    <citation type="journal article" date="2019" name="Int. J. Syst. Evol. Microbiol.">
        <title>The Global Catalogue of Microorganisms (GCM) 10K type strain sequencing project: providing services to taxonomists for standard genome sequencing and annotation.</title>
        <authorList>
            <consortium name="The Broad Institute Genomics Platform"/>
            <consortium name="The Broad Institute Genome Sequencing Center for Infectious Disease"/>
            <person name="Wu L."/>
            <person name="Ma J."/>
        </authorList>
    </citation>
    <scope>NUCLEOTIDE SEQUENCE [LARGE SCALE GENOMIC DNA]</scope>
    <source>
        <strain evidence="3">CGMCC 1.15304</strain>
    </source>
</reference>
<evidence type="ECO:0000313" key="2">
    <source>
        <dbReference type="EMBL" id="MFC4347490.1"/>
    </source>
</evidence>
<feature type="compositionally biased region" description="Basic and acidic residues" evidence="1">
    <location>
        <begin position="1"/>
        <end position="18"/>
    </location>
</feature>
<dbReference type="RefSeq" id="WP_068153169.1">
    <property type="nucleotide sequence ID" value="NZ_JBHSCR010000003.1"/>
</dbReference>
<evidence type="ECO:0000313" key="3">
    <source>
        <dbReference type="Proteomes" id="UP001595776"/>
    </source>
</evidence>
<name>A0ABV8U9F5_9PROT</name>
<dbReference type="Pfam" id="PF05258">
    <property type="entry name" value="DciA"/>
    <property type="match status" value="1"/>
</dbReference>
<comment type="caution">
    <text evidence="2">The sequence shown here is derived from an EMBL/GenBank/DDBJ whole genome shotgun (WGS) entry which is preliminary data.</text>
</comment>
<keyword evidence="3" id="KW-1185">Reference proteome</keyword>
<organism evidence="2 3">
    <name type="scientific">Kordiimonas lipolytica</name>
    <dbReference type="NCBI Taxonomy" id="1662421"/>
    <lineage>
        <taxon>Bacteria</taxon>
        <taxon>Pseudomonadati</taxon>
        <taxon>Pseudomonadota</taxon>
        <taxon>Alphaproteobacteria</taxon>
        <taxon>Kordiimonadales</taxon>
        <taxon>Kordiimonadaceae</taxon>
        <taxon>Kordiimonas</taxon>
    </lineage>
</organism>
<gene>
    <name evidence="2" type="ORF">ACFO5Q_06490</name>
</gene>
<feature type="region of interest" description="Disordered" evidence="1">
    <location>
        <begin position="1"/>
        <end position="29"/>
    </location>
</feature>
<dbReference type="PIRSF" id="PIRSF032064">
    <property type="entry name" value="UCP032064"/>
    <property type="match status" value="1"/>
</dbReference>
<proteinExistence type="predicted"/>